<gene>
    <name evidence="2" type="ORF">BG006_009004</name>
</gene>
<feature type="signal peptide" evidence="1">
    <location>
        <begin position="1"/>
        <end position="18"/>
    </location>
</feature>
<dbReference type="PANTHER" id="PTHR31694:SF26">
    <property type="entry name" value="OS05G0151100 PROTEIN"/>
    <property type="match status" value="1"/>
</dbReference>
<dbReference type="InterPro" id="IPR012347">
    <property type="entry name" value="Ferritin-like"/>
</dbReference>
<dbReference type="Gene3D" id="1.20.1260.10">
    <property type="match status" value="1"/>
</dbReference>
<evidence type="ECO:0008006" key="4">
    <source>
        <dbReference type="Google" id="ProtNLM"/>
    </source>
</evidence>
<dbReference type="EMBL" id="JAAAUY010000634">
    <property type="protein sequence ID" value="KAF9327731.1"/>
    <property type="molecule type" value="Genomic_DNA"/>
</dbReference>
<evidence type="ECO:0000256" key="1">
    <source>
        <dbReference type="SAM" id="SignalP"/>
    </source>
</evidence>
<protein>
    <recommendedName>
        <fullName evidence="4">Protein rds1</fullName>
    </recommendedName>
</protein>
<dbReference type="InterPro" id="IPR009078">
    <property type="entry name" value="Ferritin-like_SF"/>
</dbReference>
<feature type="chain" id="PRO_5040464278" description="Protein rds1" evidence="1">
    <location>
        <begin position="19"/>
        <end position="290"/>
    </location>
</feature>
<dbReference type="Pfam" id="PF13668">
    <property type="entry name" value="Ferritin_2"/>
    <property type="match status" value="1"/>
</dbReference>
<organism evidence="2 3">
    <name type="scientific">Podila minutissima</name>
    <dbReference type="NCBI Taxonomy" id="64525"/>
    <lineage>
        <taxon>Eukaryota</taxon>
        <taxon>Fungi</taxon>
        <taxon>Fungi incertae sedis</taxon>
        <taxon>Mucoromycota</taxon>
        <taxon>Mortierellomycotina</taxon>
        <taxon>Mortierellomycetes</taxon>
        <taxon>Mortierellales</taxon>
        <taxon>Mortierellaceae</taxon>
        <taxon>Podila</taxon>
    </lineage>
</organism>
<proteinExistence type="predicted"/>
<dbReference type="CDD" id="cd00657">
    <property type="entry name" value="Ferritin_like"/>
    <property type="match status" value="1"/>
</dbReference>
<accession>A0A9P5SHY0</accession>
<dbReference type="SUPFAM" id="SSF47240">
    <property type="entry name" value="Ferritin-like"/>
    <property type="match status" value="1"/>
</dbReference>
<reference evidence="2" key="1">
    <citation type="journal article" date="2020" name="Fungal Divers.">
        <title>Resolving the Mortierellaceae phylogeny through synthesis of multi-gene phylogenetics and phylogenomics.</title>
        <authorList>
            <person name="Vandepol N."/>
            <person name="Liber J."/>
            <person name="Desiro A."/>
            <person name="Na H."/>
            <person name="Kennedy M."/>
            <person name="Barry K."/>
            <person name="Grigoriev I.V."/>
            <person name="Miller A.N."/>
            <person name="O'Donnell K."/>
            <person name="Stajich J.E."/>
            <person name="Bonito G."/>
        </authorList>
    </citation>
    <scope>NUCLEOTIDE SEQUENCE</scope>
    <source>
        <strain evidence="2">NVP1</strain>
    </source>
</reference>
<dbReference type="PANTHER" id="PTHR31694">
    <property type="entry name" value="DESICCATION-LIKE PROTEIN"/>
    <property type="match status" value="1"/>
</dbReference>
<sequence>MRFSVIAVASAIVATVFAAPVKIAKRDAHSDIGILNFALSLEHLEAEFYKQGLAKYKRADFKHYGYDDKIWERIEHISKHEATHVTFLTAAIESLQGTPVPPCEYKFPLDSLESFLAVAQALEHTGTSAYLGAASGLEGDLLTAAATITTVEARHASFLSELLGQSGIPYSFDTPLNAREVITLASNFVTSCPFDVPIHPFTQLKATLPKKGDVKVETSFEGEKDIKYWCQFLYNDKVVVSPREECALPATVVGYVYVVITDSSAPISLNDDSTIVAGPALLFYGSHDEY</sequence>
<evidence type="ECO:0000313" key="2">
    <source>
        <dbReference type="EMBL" id="KAF9327731.1"/>
    </source>
</evidence>
<name>A0A9P5SHY0_9FUNG</name>
<dbReference type="AlphaFoldDB" id="A0A9P5SHY0"/>
<evidence type="ECO:0000313" key="3">
    <source>
        <dbReference type="Proteomes" id="UP000696485"/>
    </source>
</evidence>
<dbReference type="Proteomes" id="UP000696485">
    <property type="component" value="Unassembled WGS sequence"/>
</dbReference>
<keyword evidence="1" id="KW-0732">Signal</keyword>
<dbReference type="InterPro" id="IPR052965">
    <property type="entry name" value="Pigment-catalase-like"/>
</dbReference>
<keyword evidence="3" id="KW-1185">Reference proteome</keyword>
<comment type="caution">
    <text evidence="2">The sequence shown here is derived from an EMBL/GenBank/DDBJ whole genome shotgun (WGS) entry which is preliminary data.</text>
</comment>